<reference evidence="1 2" key="1">
    <citation type="journal article" date="2016" name="Nat. Commun.">
        <title>Thousands of microbial genomes shed light on interconnected biogeochemical processes in an aquifer system.</title>
        <authorList>
            <person name="Anantharaman K."/>
            <person name="Brown C.T."/>
            <person name="Hug L.A."/>
            <person name="Sharon I."/>
            <person name="Castelle C.J."/>
            <person name="Probst A.J."/>
            <person name="Thomas B.C."/>
            <person name="Singh A."/>
            <person name="Wilkins M.J."/>
            <person name="Karaoz U."/>
            <person name="Brodie E.L."/>
            <person name="Williams K.H."/>
            <person name="Hubbard S.S."/>
            <person name="Banfield J.F."/>
        </authorList>
    </citation>
    <scope>NUCLEOTIDE SEQUENCE [LARGE SCALE GENOMIC DNA]</scope>
</reference>
<evidence type="ECO:0008006" key="3">
    <source>
        <dbReference type="Google" id="ProtNLM"/>
    </source>
</evidence>
<dbReference type="AlphaFoldDB" id="A0A1F4VFE4"/>
<evidence type="ECO:0000313" key="1">
    <source>
        <dbReference type="EMBL" id="OGC56001.1"/>
    </source>
</evidence>
<dbReference type="EMBL" id="MEVC01000005">
    <property type="protein sequence ID" value="OGC56001.1"/>
    <property type="molecule type" value="Genomic_DNA"/>
</dbReference>
<proteinExistence type="predicted"/>
<sequence length="336" mass="38083">MFSQPKLWKILLAATVIVTIGGVAVIKTDLFRIETPPSTYPPQELYRCSEGSCVRDDANGTSTYFGCLNQCQVTPPQVSPSESPQESPYMALDLYPEHLAILTDAQSWIQKLDDAYLAYQELVGQTPFSGAKITIKEVDKTDPIEAEMLSGNPIQWASAYVPDKLQSINEHDDLSFGPIHELGHDFDYYFSSANYLIGSARAINPEHWANFKLTYVADTLAGKYPDATFYQSAVGYLKIGEFSHKYFVEKFAQPWIYAGRTDWENMENDVFTGLLYLLKEQIGWELFKETFRDYAKMTGDPPSDDLGKVQLFADTLANHTSFDIKTEFRRWGFQVN</sequence>
<gene>
    <name evidence="1" type="ORF">A2797_01380</name>
</gene>
<dbReference type="STRING" id="1802619.A2797_01380"/>
<organism evidence="1 2">
    <name type="scientific">candidate division WWE3 bacterium RIFCSPHIGHO2_01_FULL_48_15</name>
    <dbReference type="NCBI Taxonomy" id="1802619"/>
    <lineage>
        <taxon>Bacteria</taxon>
        <taxon>Katanobacteria</taxon>
    </lineage>
</organism>
<protein>
    <recommendedName>
        <fullName evidence="3">Peptidase M60 domain-containing protein</fullName>
    </recommendedName>
</protein>
<name>A0A1F4VFE4_UNCKA</name>
<evidence type="ECO:0000313" key="2">
    <source>
        <dbReference type="Proteomes" id="UP000179005"/>
    </source>
</evidence>
<dbReference type="Proteomes" id="UP000179005">
    <property type="component" value="Unassembled WGS sequence"/>
</dbReference>
<comment type="caution">
    <text evidence="1">The sequence shown here is derived from an EMBL/GenBank/DDBJ whole genome shotgun (WGS) entry which is preliminary data.</text>
</comment>
<accession>A0A1F4VFE4</accession>